<name>A0A2M7SEG9_9BACT</name>
<dbReference type="AlphaFoldDB" id="A0A2M7SEG9"/>
<evidence type="ECO:0000313" key="1">
    <source>
        <dbReference type="EMBL" id="PIZ17703.1"/>
    </source>
</evidence>
<organism evidence="1 2">
    <name type="scientific">Candidatus Desantisbacteria bacterium CG_4_10_14_0_8_um_filter_48_22</name>
    <dbReference type="NCBI Taxonomy" id="1974543"/>
    <lineage>
        <taxon>Bacteria</taxon>
        <taxon>Candidatus Desantisiibacteriota</taxon>
    </lineage>
</organism>
<reference evidence="2" key="1">
    <citation type="submission" date="2017-09" db="EMBL/GenBank/DDBJ databases">
        <title>Depth-based differentiation of microbial function through sediment-hosted aquifers and enrichment of novel symbionts in the deep terrestrial subsurface.</title>
        <authorList>
            <person name="Probst A.J."/>
            <person name="Ladd B."/>
            <person name="Jarett J.K."/>
            <person name="Geller-Mcgrath D.E."/>
            <person name="Sieber C.M.K."/>
            <person name="Emerson J.B."/>
            <person name="Anantharaman K."/>
            <person name="Thomas B.C."/>
            <person name="Malmstrom R."/>
            <person name="Stieglmeier M."/>
            <person name="Klingl A."/>
            <person name="Woyke T."/>
            <person name="Ryan C.M."/>
            <person name="Banfield J.F."/>
        </authorList>
    </citation>
    <scope>NUCLEOTIDE SEQUENCE [LARGE SCALE GENOMIC DNA]</scope>
</reference>
<gene>
    <name evidence="1" type="ORF">COY52_03230</name>
</gene>
<comment type="caution">
    <text evidence="1">The sequence shown here is derived from an EMBL/GenBank/DDBJ whole genome shotgun (WGS) entry which is preliminary data.</text>
</comment>
<proteinExistence type="predicted"/>
<protein>
    <submittedName>
        <fullName evidence="1">Uncharacterized protein</fullName>
    </submittedName>
</protein>
<evidence type="ECO:0000313" key="2">
    <source>
        <dbReference type="Proteomes" id="UP000229307"/>
    </source>
</evidence>
<dbReference type="Proteomes" id="UP000229307">
    <property type="component" value="Unassembled WGS sequence"/>
</dbReference>
<dbReference type="EMBL" id="PFMR01000090">
    <property type="protein sequence ID" value="PIZ17703.1"/>
    <property type="molecule type" value="Genomic_DNA"/>
</dbReference>
<sequence>MSKNREIQVKVSSFEKIFKETVGNKAYVKMTKEERKVIHEMSECQMKGGPIGSAVIKEPSTR</sequence>
<accession>A0A2M7SEG9</accession>